<reference evidence="1" key="1">
    <citation type="submission" date="2022-08" db="EMBL/GenBank/DDBJ databases">
        <title>Genome Sequence of Lecanicillium fungicola.</title>
        <authorList>
            <person name="Buettner E."/>
        </authorList>
    </citation>
    <scope>NUCLEOTIDE SEQUENCE</scope>
    <source>
        <strain evidence="1">Babe33</strain>
    </source>
</reference>
<proteinExistence type="predicted"/>
<gene>
    <name evidence="1" type="ORF">NQ176_g8359</name>
</gene>
<evidence type="ECO:0000313" key="1">
    <source>
        <dbReference type="EMBL" id="KAJ2970069.1"/>
    </source>
</evidence>
<dbReference type="Proteomes" id="UP001143910">
    <property type="component" value="Unassembled WGS sequence"/>
</dbReference>
<evidence type="ECO:0000313" key="2">
    <source>
        <dbReference type="Proteomes" id="UP001143910"/>
    </source>
</evidence>
<comment type="caution">
    <text evidence="1">The sequence shown here is derived from an EMBL/GenBank/DDBJ whole genome shotgun (WGS) entry which is preliminary data.</text>
</comment>
<dbReference type="EMBL" id="JANJQO010001609">
    <property type="protein sequence ID" value="KAJ2970069.1"/>
    <property type="molecule type" value="Genomic_DNA"/>
</dbReference>
<organism evidence="1 2">
    <name type="scientific">Zarea fungicola</name>
    <dbReference type="NCBI Taxonomy" id="93591"/>
    <lineage>
        <taxon>Eukaryota</taxon>
        <taxon>Fungi</taxon>
        <taxon>Dikarya</taxon>
        <taxon>Ascomycota</taxon>
        <taxon>Pezizomycotina</taxon>
        <taxon>Sordariomycetes</taxon>
        <taxon>Hypocreomycetidae</taxon>
        <taxon>Hypocreales</taxon>
        <taxon>Cordycipitaceae</taxon>
        <taxon>Zarea</taxon>
    </lineage>
</organism>
<accession>A0ACC1MTR8</accession>
<name>A0ACC1MTR8_9HYPO</name>
<sequence length="300" mass="31848">MKFSTFGLFIGLVSAEGVMLQLFDGAGCDRFSRQRIKVVGNAPTNIGGKVIGTVNTNSGAADQNSGCVAANFKSTRFAQFSPGFKCNIYTDSACQTLSQSLTARTACDTFPGSSVLCFSQADFDNAFAESTVSVTVGSKNVGVSQNTDSLFKEGIALACSDTGCDPTNKRQFPYRHFNQDGFTSISLTGTYENANQRDYMQEIFLAVQDKTLHNIGVDLRGSSEDDDKVADQFTFFQVVIRDSNGSIQAQMTATIDTTTQSQKEGDCGIVGQIESVGLGAIPGVGGLAAKAFNFVCQKAG</sequence>
<keyword evidence="2" id="KW-1185">Reference proteome</keyword>
<protein>
    <submittedName>
        <fullName evidence="1">Uncharacterized protein</fullName>
    </submittedName>
</protein>